<sequence>MKIQSEYPCFIQTEYKLYSDRIRLNKEREREMEREIIIYNKVDFEKAYDSVEWSFHLNTIETMGFGFRWRRWIESCLNSASVSILVNRSPTKEFKMRRGFQQVDPLALFLFLLVTEALNVLMIEAKEKGMFKGILVGKDGVVVTHLQYADDIRFFGKWSVTNIKNLVKILKCFHLISGLWINLGKSKLYGVGVDMKELQSWANDTGCGVGSFPFVYLGLSVGVNMRRVESSKGVMEKMKKMLSSWKAKNLSLGGNLTLVQSVLDSLRKLVVDSFGEGARDPNQSGMAWLKWERVFVGECKSEGGTRCGPGLLRLVEKLTIWGLTSLILARGRRGETKFWSDRWVEDEVLCQRFERLWQLETRKYVLVIERGYWEGDEWKWRWEWRWVSIGREERDQVILSRFCRDGNQKDTNETYQNGR</sequence>
<dbReference type="Proteomes" id="UP001172457">
    <property type="component" value="Chromosome 7"/>
</dbReference>
<proteinExistence type="predicted"/>
<gene>
    <name evidence="2" type="ORF">OSB04_028466</name>
</gene>
<protein>
    <recommendedName>
        <fullName evidence="1">Reverse transcriptase domain-containing protein</fullName>
    </recommendedName>
</protein>
<evidence type="ECO:0000259" key="1">
    <source>
        <dbReference type="PROSITE" id="PS50878"/>
    </source>
</evidence>
<dbReference type="PROSITE" id="PS50878">
    <property type="entry name" value="RT_POL"/>
    <property type="match status" value="1"/>
</dbReference>
<dbReference type="PANTHER" id="PTHR33116">
    <property type="entry name" value="REVERSE TRANSCRIPTASE ZINC-BINDING DOMAIN-CONTAINING PROTEIN-RELATED-RELATED"/>
    <property type="match status" value="1"/>
</dbReference>
<name>A0AA38ST89_9ASTR</name>
<evidence type="ECO:0000313" key="2">
    <source>
        <dbReference type="EMBL" id="KAJ9541960.1"/>
    </source>
</evidence>
<dbReference type="Pfam" id="PF00078">
    <property type="entry name" value="RVT_1"/>
    <property type="match status" value="1"/>
</dbReference>
<dbReference type="AlphaFoldDB" id="A0AA38ST89"/>
<organism evidence="2 3">
    <name type="scientific">Centaurea solstitialis</name>
    <name type="common">yellow star-thistle</name>
    <dbReference type="NCBI Taxonomy" id="347529"/>
    <lineage>
        <taxon>Eukaryota</taxon>
        <taxon>Viridiplantae</taxon>
        <taxon>Streptophyta</taxon>
        <taxon>Embryophyta</taxon>
        <taxon>Tracheophyta</taxon>
        <taxon>Spermatophyta</taxon>
        <taxon>Magnoliopsida</taxon>
        <taxon>eudicotyledons</taxon>
        <taxon>Gunneridae</taxon>
        <taxon>Pentapetalae</taxon>
        <taxon>asterids</taxon>
        <taxon>campanulids</taxon>
        <taxon>Asterales</taxon>
        <taxon>Asteraceae</taxon>
        <taxon>Carduoideae</taxon>
        <taxon>Cardueae</taxon>
        <taxon>Centaureinae</taxon>
        <taxon>Centaurea</taxon>
    </lineage>
</organism>
<dbReference type="EMBL" id="JARYMX010000007">
    <property type="protein sequence ID" value="KAJ9541960.1"/>
    <property type="molecule type" value="Genomic_DNA"/>
</dbReference>
<keyword evidence="3" id="KW-1185">Reference proteome</keyword>
<dbReference type="InterPro" id="IPR000477">
    <property type="entry name" value="RT_dom"/>
</dbReference>
<accession>A0AA38ST89</accession>
<dbReference type="PANTHER" id="PTHR33116:SF81">
    <property type="entry name" value="RNA-DIRECTED DNA POLYMERASE"/>
    <property type="match status" value="1"/>
</dbReference>
<feature type="domain" description="Reverse transcriptase" evidence="1">
    <location>
        <begin position="1"/>
        <end position="221"/>
    </location>
</feature>
<comment type="caution">
    <text evidence="2">The sequence shown here is derived from an EMBL/GenBank/DDBJ whole genome shotgun (WGS) entry which is preliminary data.</text>
</comment>
<reference evidence="2" key="1">
    <citation type="submission" date="2023-03" db="EMBL/GenBank/DDBJ databases">
        <title>Chromosome-scale reference genome and RAD-based genetic map of yellow starthistle (Centaurea solstitialis) reveal putative structural variation and QTLs associated with invader traits.</title>
        <authorList>
            <person name="Reatini B."/>
            <person name="Cang F.A."/>
            <person name="Jiang Q."/>
            <person name="Mckibben M.T.W."/>
            <person name="Barker M.S."/>
            <person name="Rieseberg L.H."/>
            <person name="Dlugosch K.M."/>
        </authorList>
    </citation>
    <scope>NUCLEOTIDE SEQUENCE</scope>
    <source>
        <strain evidence="2">CAN-66</strain>
        <tissue evidence="2">Leaf</tissue>
    </source>
</reference>
<evidence type="ECO:0000313" key="3">
    <source>
        <dbReference type="Proteomes" id="UP001172457"/>
    </source>
</evidence>